<accession>X1B0P6</accession>
<organism evidence="2">
    <name type="scientific">marine sediment metagenome</name>
    <dbReference type="NCBI Taxonomy" id="412755"/>
    <lineage>
        <taxon>unclassified sequences</taxon>
        <taxon>metagenomes</taxon>
        <taxon>ecological metagenomes</taxon>
    </lineage>
</organism>
<protein>
    <submittedName>
        <fullName evidence="2">Uncharacterized protein</fullName>
    </submittedName>
</protein>
<proteinExistence type="predicted"/>
<reference evidence="2" key="1">
    <citation type="journal article" date="2014" name="Front. Microbiol.">
        <title>High frequency of phylogenetically diverse reductive dehalogenase-homologous genes in deep subseafloor sedimentary metagenomes.</title>
        <authorList>
            <person name="Kawai M."/>
            <person name="Futagami T."/>
            <person name="Toyoda A."/>
            <person name="Takaki Y."/>
            <person name="Nishi S."/>
            <person name="Hori S."/>
            <person name="Arai W."/>
            <person name="Tsubouchi T."/>
            <person name="Morono Y."/>
            <person name="Uchiyama I."/>
            <person name="Ito T."/>
            <person name="Fujiyama A."/>
            <person name="Inagaki F."/>
            <person name="Takami H."/>
        </authorList>
    </citation>
    <scope>NUCLEOTIDE SEQUENCE</scope>
    <source>
        <strain evidence="2">Expedition CK06-06</strain>
    </source>
</reference>
<evidence type="ECO:0000313" key="2">
    <source>
        <dbReference type="EMBL" id="GAG89304.1"/>
    </source>
</evidence>
<feature type="coiled-coil region" evidence="1">
    <location>
        <begin position="12"/>
        <end position="39"/>
    </location>
</feature>
<name>X1B0P6_9ZZZZ</name>
<comment type="caution">
    <text evidence="2">The sequence shown here is derived from an EMBL/GenBank/DDBJ whole genome shotgun (WGS) entry which is preliminary data.</text>
</comment>
<dbReference type="AlphaFoldDB" id="X1B0P6"/>
<dbReference type="EMBL" id="BART01010527">
    <property type="protein sequence ID" value="GAG89304.1"/>
    <property type="molecule type" value="Genomic_DNA"/>
</dbReference>
<sequence length="223" mass="25876">ALVNEDENFSITDALDNAVSRLEANITDYERDIEEDSSKILADPDVRNYTYTFINDEPYYRENAFMRKIYATDKTLERIKGLQSIREITRNIINIQTEGCSRQHLKEQQAILNEKYDRFVKKYGYITSRGNNIAFRDDNDYPLLCSLEVVDENKNVTKADMFTKQTIRSLDKITEVDTANEALAVSLNELGKVDISFMTELYDNTAFKTKSIKCFIDIFNDCM</sequence>
<evidence type="ECO:0000256" key="1">
    <source>
        <dbReference type="SAM" id="Coils"/>
    </source>
</evidence>
<gene>
    <name evidence="2" type="ORF">S01H4_22846</name>
</gene>
<keyword evidence="1" id="KW-0175">Coiled coil</keyword>
<feature type="non-terminal residue" evidence="2">
    <location>
        <position position="1"/>
    </location>
</feature>